<gene>
    <name evidence="2" type="ORF">BSU04_16105</name>
</gene>
<proteinExistence type="predicted"/>
<dbReference type="Proteomes" id="UP000214720">
    <property type="component" value="Unassembled WGS sequence"/>
</dbReference>
<evidence type="ECO:0000256" key="1">
    <source>
        <dbReference type="SAM" id="MobiDB-lite"/>
    </source>
</evidence>
<dbReference type="AlphaFoldDB" id="A0A226X3H9"/>
<evidence type="ECO:0000313" key="2">
    <source>
        <dbReference type="EMBL" id="OXC77567.1"/>
    </source>
</evidence>
<comment type="caution">
    <text evidence="2">The sequence shown here is derived from an EMBL/GenBank/DDBJ whole genome shotgun (WGS) entry which is preliminary data.</text>
</comment>
<reference evidence="3" key="1">
    <citation type="submission" date="2017-01" db="EMBL/GenBank/DDBJ databases">
        <title>Genome Analysis of Deinococcus marmoris KOPRI26562.</title>
        <authorList>
            <person name="Kim J.H."/>
            <person name="Oh H.-M."/>
        </authorList>
    </citation>
    <scope>NUCLEOTIDE SEQUENCE [LARGE SCALE GENOMIC DNA]</scope>
    <source>
        <strain evidence="3">PAMC 26633</strain>
    </source>
</reference>
<feature type="compositionally biased region" description="Basic and acidic residues" evidence="1">
    <location>
        <begin position="44"/>
        <end position="58"/>
    </location>
</feature>
<sequence>MPVSADRRSILQGQRCISRRSPRRLQPAGSAQGLHRRCLSDPGSPRDGRRLHPPDRRRAPALANA</sequence>
<evidence type="ECO:0000313" key="3">
    <source>
        <dbReference type="Proteomes" id="UP000214720"/>
    </source>
</evidence>
<feature type="region of interest" description="Disordered" evidence="1">
    <location>
        <begin position="1"/>
        <end position="65"/>
    </location>
</feature>
<accession>A0A226X3H9</accession>
<organism evidence="2 3">
    <name type="scientific">Caballeronia sordidicola</name>
    <name type="common">Burkholderia sordidicola</name>
    <dbReference type="NCBI Taxonomy" id="196367"/>
    <lineage>
        <taxon>Bacteria</taxon>
        <taxon>Pseudomonadati</taxon>
        <taxon>Pseudomonadota</taxon>
        <taxon>Betaproteobacteria</taxon>
        <taxon>Burkholderiales</taxon>
        <taxon>Burkholderiaceae</taxon>
        <taxon>Caballeronia</taxon>
    </lineage>
</organism>
<protein>
    <submittedName>
        <fullName evidence="2">Adenylate cyclase</fullName>
    </submittedName>
</protein>
<name>A0A226X3H9_CABSO</name>
<dbReference type="EMBL" id="MTHB01000100">
    <property type="protein sequence ID" value="OXC77567.1"/>
    <property type="molecule type" value="Genomic_DNA"/>
</dbReference>